<dbReference type="PANTHER" id="PTHR45527:SF1">
    <property type="entry name" value="FATTY ACID SYNTHASE"/>
    <property type="match status" value="1"/>
</dbReference>
<dbReference type="PROSITE" id="PS50075">
    <property type="entry name" value="CARRIER"/>
    <property type="match status" value="1"/>
</dbReference>
<dbReference type="InterPro" id="IPR009081">
    <property type="entry name" value="PP-bd_ACP"/>
</dbReference>
<name>A0ABX1H4N7_9ACTN</name>
<feature type="compositionally biased region" description="Basic and acidic residues" evidence="1">
    <location>
        <begin position="119"/>
        <end position="131"/>
    </location>
</feature>
<dbReference type="InterPro" id="IPR010071">
    <property type="entry name" value="AA_adenyl_dom"/>
</dbReference>
<feature type="compositionally biased region" description="Gly residues" evidence="1">
    <location>
        <begin position="822"/>
        <end position="832"/>
    </location>
</feature>
<dbReference type="Gene3D" id="2.30.38.10">
    <property type="entry name" value="Luciferase, Domain 3"/>
    <property type="match status" value="1"/>
</dbReference>
<proteinExistence type="predicted"/>
<reference evidence="3 4" key="1">
    <citation type="submission" date="2020-04" db="EMBL/GenBank/DDBJ databases">
        <title>Phylogenetic Diversity and Antibacterial Activity against Ralstonia solanacearum of Endophytic Actinomycete Isolated from Moss.</title>
        <authorList>
            <person name="Zhuang X."/>
        </authorList>
    </citation>
    <scope>NUCLEOTIDE SEQUENCE [LARGE SCALE GENOMIC DNA]</scope>
    <source>
        <strain evidence="3 4">LD120</strain>
    </source>
</reference>
<dbReference type="InterPro" id="IPR045851">
    <property type="entry name" value="AMP-bd_C_sf"/>
</dbReference>
<dbReference type="CDD" id="cd05930">
    <property type="entry name" value="A_NRPS"/>
    <property type="match status" value="1"/>
</dbReference>
<comment type="caution">
    <text evidence="3">The sequence shown here is derived from an EMBL/GenBank/DDBJ whole genome shotgun (WGS) entry which is preliminary data.</text>
</comment>
<evidence type="ECO:0000313" key="3">
    <source>
        <dbReference type="EMBL" id="NKI43322.1"/>
    </source>
</evidence>
<keyword evidence="4" id="KW-1185">Reference proteome</keyword>
<dbReference type="Gene3D" id="3.40.50.980">
    <property type="match status" value="2"/>
</dbReference>
<dbReference type="Gene3D" id="3.30.300.30">
    <property type="match status" value="1"/>
</dbReference>
<dbReference type="Proteomes" id="UP000772196">
    <property type="component" value="Unassembled WGS sequence"/>
</dbReference>
<dbReference type="Gene3D" id="3.30.559.30">
    <property type="entry name" value="Nonribosomal peptide synthetase, condensation domain"/>
    <property type="match status" value="1"/>
</dbReference>
<dbReference type="EMBL" id="JAAWWP010000011">
    <property type="protein sequence ID" value="NKI43322.1"/>
    <property type="molecule type" value="Genomic_DNA"/>
</dbReference>
<feature type="region of interest" description="Disordered" evidence="1">
    <location>
        <begin position="908"/>
        <end position="945"/>
    </location>
</feature>
<sequence length="945" mass="100900">MTATIPRWTRAPAPGTAHLDAPLSGELITSVRKLAESEGTAPGAVLLAAHAKVLAALTGGREVTTGCVDHPGGPPVPLRLTVADGSWRSLIRETARVSEAGRVSEAARVTEAGRAAAPSDHRRRDDRRQDGQQEAEYSQLAPAPETILDPTGISPGGTLPADSSLASNNPAGSDQTASDQAGNNPSAEDREPPLAPATVLSLTLLRPPHQPHSPQLDAPAWTLRLRYRTDVLDEEAAARIAGYHRTALALLTGDPEAAHERQSLLSAEELDLQLYGLAGPERELPDQRFHELFEERVRERPEEVVAVCGARELTYRELNRRANRLAHALLDAGLRRQEVVAVVAERTPEWMAAVLAVFKAGGAYLPVEPHFPAERVATMLGRASCRLVLSAPGATAALTRARETVPGLRVLSLGEADEESHKDSDPGIRVAPDDLAYLYFTSGSTGEPKGAMCEHAGMLNHLLAKTGDLGIGEGDVVAQTAPQCFDISLWQLLAGPLAGGRTLLVPQQVVLDVEEFLDTLVRGRVNVLQVVPSYLEVVLSALERNPRRLPDLRCVSVTGEALRRELVERWFAARPGVRLVNAYGLTETSDDTNHEIMDRVPEGDRVPIGRPVRNARVYVVDERLAPVPLGAPGALVFSGVCVGRGYVGDPERTAAAYTADPYRAGERLYQGGDFGRWRPGGTLEFLGRRDSQVKIRGFRIEIGEIESALLRTPGVRDTAVVVSPPAGQGQRLIAFCAGPHPLAPEALRARLAETLPAYMVPAAFRWLDALPLTANGKTDRGALTTRAEHLDSVPESGPVPVPDADPVPEAEADSEADSGAGTDTGTGPGPGSGPVAPGSRTEERLAAAWAEVLGVPRARIGRRDDFFGLGGTSLTGVRLAISLDREVSLRDLTEYPVLADLAALVDARGRRRAPQPSPSQPQPQPDQQPQPQRPAPGTPGTERST</sequence>
<evidence type="ECO:0000313" key="4">
    <source>
        <dbReference type="Proteomes" id="UP000772196"/>
    </source>
</evidence>
<feature type="compositionally biased region" description="Low complexity" evidence="1">
    <location>
        <begin position="106"/>
        <end position="117"/>
    </location>
</feature>
<dbReference type="Pfam" id="PF00550">
    <property type="entry name" value="PP-binding"/>
    <property type="match status" value="1"/>
</dbReference>
<dbReference type="InterPro" id="IPR029058">
    <property type="entry name" value="AB_hydrolase_fold"/>
</dbReference>
<feature type="compositionally biased region" description="Pro residues" evidence="1">
    <location>
        <begin position="915"/>
        <end position="937"/>
    </location>
</feature>
<dbReference type="PROSITE" id="PS00455">
    <property type="entry name" value="AMP_BINDING"/>
    <property type="match status" value="1"/>
</dbReference>
<dbReference type="NCBIfam" id="TIGR01733">
    <property type="entry name" value="AA-adenyl-dom"/>
    <property type="match status" value="1"/>
</dbReference>
<dbReference type="PANTHER" id="PTHR45527">
    <property type="entry name" value="NONRIBOSOMAL PEPTIDE SYNTHETASE"/>
    <property type="match status" value="1"/>
</dbReference>
<feature type="domain" description="Carrier" evidence="2">
    <location>
        <begin position="836"/>
        <end position="909"/>
    </location>
</feature>
<dbReference type="Pfam" id="PF00501">
    <property type="entry name" value="AMP-binding"/>
    <property type="match status" value="1"/>
</dbReference>
<dbReference type="InterPro" id="IPR036736">
    <property type="entry name" value="ACP-like_sf"/>
</dbReference>
<dbReference type="InterPro" id="IPR025110">
    <property type="entry name" value="AMP-bd_C"/>
</dbReference>
<dbReference type="InterPro" id="IPR020845">
    <property type="entry name" value="AMP-binding_CS"/>
</dbReference>
<evidence type="ECO:0000256" key="1">
    <source>
        <dbReference type="SAM" id="MobiDB-lite"/>
    </source>
</evidence>
<feature type="compositionally biased region" description="Polar residues" evidence="1">
    <location>
        <begin position="164"/>
        <end position="186"/>
    </location>
</feature>
<dbReference type="Gene3D" id="3.40.50.1820">
    <property type="entry name" value="alpha/beta hydrolase"/>
    <property type="match status" value="1"/>
</dbReference>
<dbReference type="RefSeq" id="WP_168540952.1">
    <property type="nucleotide sequence ID" value="NZ_JAAWWP010000011.1"/>
</dbReference>
<dbReference type="Pfam" id="PF13193">
    <property type="entry name" value="AMP-binding_C"/>
    <property type="match status" value="1"/>
</dbReference>
<feature type="region of interest" description="Disordered" evidence="1">
    <location>
        <begin position="789"/>
        <end position="840"/>
    </location>
</feature>
<feature type="region of interest" description="Disordered" evidence="1">
    <location>
        <begin position="98"/>
        <end position="193"/>
    </location>
</feature>
<evidence type="ECO:0000259" key="2">
    <source>
        <dbReference type="PROSITE" id="PS50075"/>
    </source>
</evidence>
<dbReference type="SUPFAM" id="SSF47336">
    <property type="entry name" value="ACP-like"/>
    <property type="match status" value="1"/>
</dbReference>
<protein>
    <submittedName>
        <fullName evidence="3">Non-ribosomal peptide synthetase</fullName>
    </submittedName>
</protein>
<accession>A0ABX1H4N7</accession>
<dbReference type="InterPro" id="IPR000873">
    <property type="entry name" value="AMP-dep_synth/lig_dom"/>
</dbReference>
<feature type="compositionally biased region" description="Acidic residues" evidence="1">
    <location>
        <begin position="806"/>
        <end position="816"/>
    </location>
</feature>
<dbReference type="SUPFAM" id="SSF56801">
    <property type="entry name" value="Acetyl-CoA synthetase-like"/>
    <property type="match status" value="1"/>
</dbReference>
<organism evidence="3 4">
    <name type="scientific">Streptomyces physcomitrii</name>
    <dbReference type="NCBI Taxonomy" id="2724184"/>
    <lineage>
        <taxon>Bacteria</taxon>
        <taxon>Bacillati</taxon>
        <taxon>Actinomycetota</taxon>
        <taxon>Actinomycetes</taxon>
        <taxon>Kitasatosporales</taxon>
        <taxon>Streptomycetaceae</taxon>
        <taxon>Streptomyces</taxon>
    </lineage>
</organism>
<dbReference type="SUPFAM" id="SSF52777">
    <property type="entry name" value="CoA-dependent acyltransferases"/>
    <property type="match status" value="1"/>
</dbReference>
<gene>
    <name evidence="3" type="ORF">HFV08_19175</name>
</gene>